<evidence type="ECO:0000313" key="4">
    <source>
        <dbReference type="Proteomes" id="UP001187531"/>
    </source>
</evidence>
<feature type="compositionally biased region" description="Polar residues" evidence="1">
    <location>
        <begin position="439"/>
        <end position="452"/>
    </location>
</feature>
<keyword evidence="2" id="KW-1133">Transmembrane helix</keyword>
<sequence length="537" mass="58741">MTASGNNVNIVDDPASQPRAGMPQRVLFPHRNNGSRTSNCQAVRQPDIVYVPQSIPQRPRDPRINPPRRSLSSDNLFLSVSRNVASAECQTEVQPQQARRRRDRRERRNRRPHSMPAPQDVASSEVANLISENQNPGEAVIPPAYSTLPHTSERVVEVGGGLPPVVPTGDLVPPLPIVGQPTVSAVESGFMGFPYSCRRNRGSIFVPDESPKTCCGVPVTQTVSIRWFVVMIAFVGICCAVVGTVLGAMKATGREHLTVSLLMIGVGIVLITVSGIAWRLTSHDAPSCRAMLGLGSRSEPGIVASADPTAPEATRSRFLARMPPSHGRPHHPYAAMLYPEFQYRPPPPSYQASMQEYRLRLLLLDRERPSQNHNPASSLSPPPTYRSNASTLLRVPLTLARETDASRPPSYRSRSSASTQPGPSMRPQGINQVPPMHSQEPSQISYISDSSQTTTVINTEVPITHQRTQSEPAARPKEKSRFSLPKRNKAKKDNNIVTIVQTQNGSSVIVEPELSSPSNIQDMQSSSRTEVEILAHL</sequence>
<keyword evidence="2" id="KW-0472">Membrane</keyword>
<dbReference type="AlphaFoldDB" id="A0AA88H5N0"/>
<accession>A0AA88H5N0</accession>
<keyword evidence="2" id="KW-0812">Transmembrane</keyword>
<comment type="caution">
    <text evidence="3">The sequence shown here is derived from an EMBL/GenBank/DDBJ whole genome shotgun (WGS) entry which is preliminary data.</text>
</comment>
<feature type="compositionally biased region" description="Low complexity" evidence="1">
    <location>
        <begin position="406"/>
        <end position="418"/>
    </location>
</feature>
<dbReference type="PANTHER" id="PTHR37002">
    <property type="entry name" value="AGAP007005-PA"/>
    <property type="match status" value="1"/>
</dbReference>
<keyword evidence="4" id="KW-1185">Reference proteome</keyword>
<feature type="compositionally biased region" description="Basic residues" evidence="1">
    <location>
        <begin position="98"/>
        <end position="113"/>
    </location>
</feature>
<feature type="region of interest" description="Disordered" evidence="1">
    <location>
        <begin position="1"/>
        <end position="23"/>
    </location>
</feature>
<feature type="region of interest" description="Disordered" evidence="1">
    <location>
        <begin position="87"/>
        <end position="123"/>
    </location>
</feature>
<reference evidence="3" key="1">
    <citation type="submission" date="2023-07" db="EMBL/GenBank/DDBJ databases">
        <title>Chromosome-level genome assembly of Artemia franciscana.</title>
        <authorList>
            <person name="Jo E."/>
        </authorList>
    </citation>
    <scope>NUCLEOTIDE SEQUENCE</scope>
    <source>
        <tissue evidence="3">Whole body</tissue>
    </source>
</reference>
<feature type="region of interest" description="Disordered" evidence="1">
    <location>
        <begin position="464"/>
        <end position="490"/>
    </location>
</feature>
<protein>
    <submittedName>
        <fullName evidence="3">Uncharacterized protein</fullName>
    </submittedName>
</protein>
<proteinExistence type="predicted"/>
<feature type="transmembrane region" description="Helical" evidence="2">
    <location>
        <begin position="261"/>
        <end position="280"/>
    </location>
</feature>
<feature type="compositionally biased region" description="Polar residues" evidence="1">
    <location>
        <begin position="87"/>
        <end position="97"/>
    </location>
</feature>
<name>A0AA88H5N0_ARTSF</name>
<feature type="transmembrane region" description="Helical" evidence="2">
    <location>
        <begin position="227"/>
        <end position="249"/>
    </location>
</feature>
<evidence type="ECO:0000256" key="1">
    <source>
        <dbReference type="SAM" id="MobiDB-lite"/>
    </source>
</evidence>
<dbReference type="PANTHER" id="PTHR37002:SF10">
    <property type="entry name" value="TRANSGLUTAMINASE-LIKE DOMAIN-CONTAINING PROTEIN"/>
    <property type="match status" value="1"/>
</dbReference>
<feature type="compositionally biased region" description="Polar residues" evidence="1">
    <location>
        <begin position="371"/>
        <end position="388"/>
    </location>
</feature>
<evidence type="ECO:0000313" key="3">
    <source>
        <dbReference type="EMBL" id="KAK2703774.1"/>
    </source>
</evidence>
<feature type="region of interest" description="Disordered" evidence="1">
    <location>
        <begin position="51"/>
        <end position="74"/>
    </location>
</feature>
<gene>
    <name evidence="3" type="ORF">QYM36_017906</name>
</gene>
<dbReference type="Proteomes" id="UP001187531">
    <property type="component" value="Unassembled WGS sequence"/>
</dbReference>
<organism evidence="3 4">
    <name type="scientific">Artemia franciscana</name>
    <name type="common">Brine shrimp</name>
    <name type="synonym">Artemia sanfranciscana</name>
    <dbReference type="NCBI Taxonomy" id="6661"/>
    <lineage>
        <taxon>Eukaryota</taxon>
        <taxon>Metazoa</taxon>
        <taxon>Ecdysozoa</taxon>
        <taxon>Arthropoda</taxon>
        <taxon>Crustacea</taxon>
        <taxon>Branchiopoda</taxon>
        <taxon>Anostraca</taxon>
        <taxon>Artemiidae</taxon>
        <taxon>Artemia</taxon>
    </lineage>
</organism>
<dbReference type="EMBL" id="JAVRJZ010000078">
    <property type="protein sequence ID" value="KAK2703776.1"/>
    <property type="molecule type" value="Genomic_DNA"/>
</dbReference>
<feature type="region of interest" description="Disordered" evidence="1">
    <location>
        <begin position="400"/>
        <end position="452"/>
    </location>
</feature>
<evidence type="ECO:0000256" key="2">
    <source>
        <dbReference type="SAM" id="Phobius"/>
    </source>
</evidence>
<feature type="region of interest" description="Disordered" evidence="1">
    <location>
        <begin position="369"/>
        <end position="388"/>
    </location>
</feature>
<dbReference type="EMBL" id="JAVRJZ010000078">
    <property type="protein sequence ID" value="KAK2703774.1"/>
    <property type="molecule type" value="Genomic_DNA"/>
</dbReference>